<name>A0A415K1D6_9FIRM</name>
<reference evidence="2 4" key="2">
    <citation type="submission" date="2019-08" db="EMBL/GenBank/DDBJ databases">
        <authorList>
            <person name="Duncan S."/>
            <person name="Walker A."/>
        </authorList>
    </citation>
    <scope>NUCLEOTIDE SEQUENCE [LARGE SCALE GENOMIC DNA]</scope>
    <source>
        <strain evidence="2 4">T3WBe13</strain>
    </source>
</reference>
<evidence type="ECO:0000313" key="1">
    <source>
        <dbReference type="EMBL" id="RHL30131.1"/>
    </source>
</evidence>
<accession>A0A415K1D6</accession>
<dbReference type="RefSeq" id="WP_118369655.1">
    <property type="nucleotide sequence ID" value="NZ_CP100127.1"/>
</dbReference>
<protein>
    <submittedName>
        <fullName evidence="1">Uncharacterized protein</fullName>
    </submittedName>
</protein>
<dbReference type="Proteomes" id="UP000324327">
    <property type="component" value="Unassembled WGS sequence"/>
</dbReference>
<comment type="caution">
    <text evidence="1">The sequence shown here is derived from an EMBL/GenBank/DDBJ whole genome shotgun (WGS) entry which is preliminary data.</text>
</comment>
<gene>
    <name evidence="1" type="ORF">DW028_05820</name>
    <name evidence="2" type="ORF">FYL31_03310</name>
</gene>
<evidence type="ECO:0000313" key="3">
    <source>
        <dbReference type="Proteomes" id="UP000283297"/>
    </source>
</evidence>
<dbReference type="AlphaFoldDB" id="A0A415K1D6"/>
<evidence type="ECO:0000313" key="4">
    <source>
        <dbReference type="Proteomes" id="UP000324327"/>
    </source>
</evidence>
<dbReference type="EMBL" id="VSTF01000002">
    <property type="protein sequence ID" value="TYL61316.1"/>
    <property type="molecule type" value="Genomic_DNA"/>
</dbReference>
<organism evidence="1 3">
    <name type="scientific">Agathobacter rectalis</name>
    <dbReference type="NCBI Taxonomy" id="39491"/>
    <lineage>
        <taxon>Bacteria</taxon>
        <taxon>Bacillati</taxon>
        <taxon>Bacillota</taxon>
        <taxon>Clostridia</taxon>
        <taxon>Lachnospirales</taxon>
        <taxon>Lachnospiraceae</taxon>
        <taxon>Agathobacter</taxon>
    </lineage>
</organism>
<proteinExistence type="predicted"/>
<reference evidence="2 4" key="3">
    <citation type="submission" date="2019-09" db="EMBL/GenBank/DDBJ databases">
        <title>Strain-level analysis of Eubacterium rectale using genomes from metagenomes.</title>
        <authorList>
            <person name="Karcher N."/>
            <person name="Segata N."/>
        </authorList>
    </citation>
    <scope>NUCLEOTIDE SEQUENCE [LARGE SCALE GENOMIC DNA]</scope>
    <source>
        <strain evidence="2 4">T3WBe13</strain>
    </source>
</reference>
<reference evidence="1 3" key="1">
    <citation type="submission" date="2018-08" db="EMBL/GenBank/DDBJ databases">
        <title>A genome reference for cultivated species of the human gut microbiota.</title>
        <authorList>
            <person name="Zou Y."/>
            <person name="Xue W."/>
            <person name="Luo G."/>
        </authorList>
    </citation>
    <scope>NUCLEOTIDE SEQUENCE [LARGE SCALE GENOMIC DNA]</scope>
    <source>
        <strain evidence="1 3">AF38-24</strain>
    </source>
</reference>
<sequence>MIMEINLDISTIMEIYDTMQFGKGVVSPLNYKEAIVEIVGKIHSERILKRIYKFVLYLYTHETGS</sequence>
<dbReference type="Proteomes" id="UP000283297">
    <property type="component" value="Unassembled WGS sequence"/>
</dbReference>
<evidence type="ECO:0000313" key="2">
    <source>
        <dbReference type="EMBL" id="TYL61316.1"/>
    </source>
</evidence>
<dbReference type="EMBL" id="QRON01000002">
    <property type="protein sequence ID" value="RHL30131.1"/>
    <property type="molecule type" value="Genomic_DNA"/>
</dbReference>